<name>A0ABU5HE43_9BACT</name>
<accession>A0ABU5HE43</accession>
<dbReference type="RefSeq" id="WP_321550121.1">
    <property type="nucleotide sequence ID" value="NZ_JAXIVS010000014.1"/>
</dbReference>
<organism evidence="2 3">
    <name type="scientific">Hyalangium rubrum</name>
    <dbReference type="NCBI Taxonomy" id="3103134"/>
    <lineage>
        <taxon>Bacteria</taxon>
        <taxon>Pseudomonadati</taxon>
        <taxon>Myxococcota</taxon>
        <taxon>Myxococcia</taxon>
        <taxon>Myxococcales</taxon>
        <taxon>Cystobacterineae</taxon>
        <taxon>Archangiaceae</taxon>
        <taxon>Hyalangium</taxon>
    </lineage>
</organism>
<keyword evidence="1" id="KW-0732">Signal</keyword>
<sequence length="408" mass="44200">MSRIHVAGKVVLLGAVLAMPAFAQEKGDKDVCGSRPRCEVKDSTPALKGHTVVELALGPRDPEEGAECEQREWWLRRPDKSVVKLLDACNDGYGAAGMGEDEVAIDGNRFTATRSGGSNWRWSNTVVAQLSPLSLLREEHRTFATVSPETSESRFDFVTFESRVSRQVADCKLDPGDVSPDSDTTSTEASVLPRVELPADFLQEGWKRTGLGRCSARSGFVLLGKPQDKVEADAHLLAVLAQDNVLFLEVSDDTWTGPSAKWLADDHVELWLSPEGPEAADPCERSGKDVGLVQWAIRIADGKVFPAYGDPKPPLQAEVVREAGRARLKVKLPSEVRALSAVYSDSDAGKKQELLVATSQVQFGRAATLSPVREFERAELSCQLKGAELTPVPAELRPASGESALSVE</sequence>
<evidence type="ECO:0000256" key="1">
    <source>
        <dbReference type="SAM" id="SignalP"/>
    </source>
</evidence>
<protein>
    <recommendedName>
        <fullName evidence="4">Lipoprotein</fullName>
    </recommendedName>
</protein>
<feature type="signal peptide" evidence="1">
    <location>
        <begin position="1"/>
        <end position="23"/>
    </location>
</feature>
<keyword evidence="3" id="KW-1185">Reference proteome</keyword>
<evidence type="ECO:0000313" key="3">
    <source>
        <dbReference type="Proteomes" id="UP001291309"/>
    </source>
</evidence>
<feature type="chain" id="PRO_5047495195" description="Lipoprotein" evidence="1">
    <location>
        <begin position="24"/>
        <end position="408"/>
    </location>
</feature>
<proteinExistence type="predicted"/>
<dbReference type="EMBL" id="JAXIVS010000014">
    <property type="protein sequence ID" value="MDY7231412.1"/>
    <property type="molecule type" value="Genomic_DNA"/>
</dbReference>
<dbReference type="Proteomes" id="UP001291309">
    <property type="component" value="Unassembled WGS sequence"/>
</dbReference>
<gene>
    <name evidence="2" type="ORF">SYV04_33785</name>
</gene>
<evidence type="ECO:0008006" key="4">
    <source>
        <dbReference type="Google" id="ProtNLM"/>
    </source>
</evidence>
<reference evidence="2 3" key="1">
    <citation type="submission" date="2023-12" db="EMBL/GenBank/DDBJ databases">
        <title>the genome sequence of Hyalangium sp. s54d21.</title>
        <authorList>
            <person name="Zhang X."/>
        </authorList>
    </citation>
    <scope>NUCLEOTIDE SEQUENCE [LARGE SCALE GENOMIC DNA]</scope>
    <source>
        <strain evidence="3">s54d21</strain>
    </source>
</reference>
<comment type="caution">
    <text evidence="2">The sequence shown here is derived from an EMBL/GenBank/DDBJ whole genome shotgun (WGS) entry which is preliminary data.</text>
</comment>
<evidence type="ECO:0000313" key="2">
    <source>
        <dbReference type="EMBL" id="MDY7231412.1"/>
    </source>
</evidence>